<evidence type="ECO:0000256" key="1">
    <source>
        <dbReference type="PROSITE-ProRule" id="PRU00325"/>
    </source>
</evidence>
<proteinExistence type="predicted"/>
<sequence>MQHSILQQITSLDSDSLSILLSLYPDDLEGALTLIDTHQIVFCSIQGFAPKFFTTPDFRFFITMNGCSCYPFINKTRRNEEKMCKHMLAATLITQCGLECTKIEQKTQYDEVLKLVCSKLNKQTPEIEF</sequence>
<evidence type="ECO:0000259" key="2">
    <source>
        <dbReference type="PROSITE" id="PS50966"/>
    </source>
</evidence>
<dbReference type="InterPro" id="IPR007527">
    <property type="entry name" value="Znf_SWIM"/>
</dbReference>
<keyword evidence="1" id="KW-0863">Zinc-finger</keyword>
<protein>
    <submittedName>
        <fullName evidence="3">SWIM-type</fullName>
    </submittedName>
</protein>
<evidence type="ECO:0000313" key="6">
    <source>
        <dbReference type="EMBL" id="CAL6116377.1"/>
    </source>
</evidence>
<name>A0AA86NVV5_9EUKA</name>
<dbReference type="Proteomes" id="UP001642409">
    <property type="component" value="Unassembled WGS sequence"/>
</dbReference>
<comment type="caution">
    <text evidence="3">The sequence shown here is derived from an EMBL/GenBank/DDBJ whole genome shotgun (WGS) entry which is preliminary data.</text>
</comment>
<dbReference type="PROSITE" id="PS50966">
    <property type="entry name" value="ZF_SWIM"/>
    <property type="match status" value="1"/>
</dbReference>
<keyword evidence="7" id="KW-1185">Reference proteome</keyword>
<evidence type="ECO:0000313" key="4">
    <source>
        <dbReference type="EMBL" id="CAI9932051.1"/>
    </source>
</evidence>
<dbReference type="EMBL" id="CAXDID020001001">
    <property type="protein sequence ID" value="CAL6116377.1"/>
    <property type="molecule type" value="Genomic_DNA"/>
</dbReference>
<evidence type="ECO:0000313" key="7">
    <source>
        <dbReference type="Proteomes" id="UP001642409"/>
    </source>
</evidence>
<reference evidence="3" key="1">
    <citation type="submission" date="2023-06" db="EMBL/GenBank/DDBJ databases">
        <authorList>
            <person name="Kurt Z."/>
        </authorList>
    </citation>
    <scope>NUCLEOTIDE SEQUENCE</scope>
</reference>
<evidence type="ECO:0000313" key="3">
    <source>
        <dbReference type="EMBL" id="CAI9926819.1"/>
    </source>
</evidence>
<evidence type="ECO:0000313" key="5">
    <source>
        <dbReference type="EMBL" id="CAL6115720.1"/>
    </source>
</evidence>
<keyword evidence="1" id="KW-0862">Zinc</keyword>
<reference evidence="5 7" key="2">
    <citation type="submission" date="2024-07" db="EMBL/GenBank/DDBJ databases">
        <authorList>
            <person name="Akdeniz Z."/>
        </authorList>
    </citation>
    <scope>NUCLEOTIDE SEQUENCE [LARGE SCALE GENOMIC DNA]</scope>
</reference>
<dbReference type="EMBL" id="CATOUU010000504">
    <property type="protein sequence ID" value="CAI9932051.1"/>
    <property type="molecule type" value="Genomic_DNA"/>
</dbReference>
<dbReference type="GO" id="GO:0008270">
    <property type="term" value="F:zinc ion binding"/>
    <property type="evidence" value="ECO:0007669"/>
    <property type="project" value="UniProtKB-KW"/>
</dbReference>
<dbReference type="AlphaFoldDB" id="A0AA86NVV5"/>
<feature type="domain" description="SWIM-type" evidence="2">
    <location>
        <begin position="58"/>
        <end position="95"/>
    </location>
</feature>
<organism evidence="3">
    <name type="scientific">Hexamita inflata</name>
    <dbReference type="NCBI Taxonomy" id="28002"/>
    <lineage>
        <taxon>Eukaryota</taxon>
        <taxon>Metamonada</taxon>
        <taxon>Diplomonadida</taxon>
        <taxon>Hexamitidae</taxon>
        <taxon>Hexamitinae</taxon>
        <taxon>Hexamita</taxon>
    </lineage>
</organism>
<gene>
    <name evidence="3" type="ORF">HINF_LOCUS14464</name>
    <name evidence="4" type="ORF">HINF_LOCUS19696</name>
    <name evidence="5" type="ORF">HINF_LOCUS78750</name>
    <name evidence="6" type="ORF">HINF_LOCUS79034</name>
</gene>
<accession>A0AA86NVV5</accession>
<dbReference type="EMBL" id="CATOUU010000375">
    <property type="protein sequence ID" value="CAI9926819.1"/>
    <property type="molecule type" value="Genomic_DNA"/>
</dbReference>
<keyword evidence="1" id="KW-0479">Metal-binding</keyword>
<dbReference type="EMBL" id="CAXDID020000908">
    <property type="protein sequence ID" value="CAL6115720.1"/>
    <property type="molecule type" value="Genomic_DNA"/>
</dbReference>